<reference evidence="4" key="1">
    <citation type="submission" date="2025-08" db="UniProtKB">
        <authorList>
            <consortium name="RefSeq"/>
        </authorList>
    </citation>
    <scope>IDENTIFICATION</scope>
    <source>
        <tissue evidence="4">Whole insect</tissue>
    </source>
</reference>
<evidence type="ECO:0000256" key="1">
    <source>
        <dbReference type="ARBA" id="ARBA00001968"/>
    </source>
</evidence>
<proteinExistence type="predicted"/>
<feature type="non-terminal residue" evidence="4">
    <location>
        <position position="234"/>
    </location>
</feature>
<dbReference type="AlphaFoldDB" id="A0A6P7H4T8"/>
<feature type="domain" description="DDE Tnp4" evidence="3">
    <location>
        <begin position="84"/>
        <end position="220"/>
    </location>
</feature>
<evidence type="ECO:0000313" key="4">
    <source>
        <dbReference type="RefSeq" id="XP_028151015.1"/>
    </source>
</evidence>
<dbReference type="Pfam" id="PF13359">
    <property type="entry name" value="DDE_Tnp_4"/>
    <property type="match status" value="1"/>
</dbReference>
<dbReference type="PANTHER" id="PTHR48471:SF1">
    <property type="entry name" value="DDE TNP4 DOMAIN-CONTAINING PROTEIN"/>
    <property type="match status" value="1"/>
</dbReference>
<dbReference type="RefSeq" id="XP_028151015.1">
    <property type="nucleotide sequence ID" value="XM_028295214.1"/>
</dbReference>
<sequence length="234" mass="27116">MALCILLRRLAYPSRLKDLQLLFNLSPQSLSQIINYMVAFISENHAHHLTNLRNVQWLNEDRMEMYAEAVRTRGGAVQNCWGFIDGTTRAICRPSTNQEQYYSGHKRQHCLKYQSIMCPDGIIINLKGAYIGRRHDAGIFRESNMYNELEAVATFGDRNYVLYGDQAYPISNFLLCPYPNRQGLLSHQQALNNSMKVIRTAVEWGFQKVVTQFVFLDLKKKPKTLIIRFGKYVQ</sequence>
<comment type="cofactor">
    <cofactor evidence="1">
        <name>a divalent metal cation</name>
        <dbReference type="ChEBI" id="CHEBI:60240"/>
    </cofactor>
</comment>
<dbReference type="InterPro" id="IPR027806">
    <property type="entry name" value="HARBI1_dom"/>
</dbReference>
<accession>A0A6P7H4T8</accession>
<dbReference type="InParanoid" id="A0A6P7H4T8"/>
<evidence type="ECO:0000259" key="3">
    <source>
        <dbReference type="Pfam" id="PF13359"/>
    </source>
</evidence>
<dbReference type="GO" id="GO:0046872">
    <property type="term" value="F:metal ion binding"/>
    <property type="evidence" value="ECO:0007669"/>
    <property type="project" value="UniProtKB-KW"/>
</dbReference>
<name>A0A6P7H4T8_DIAVI</name>
<organism evidence="4">
    <name type="scientific">Diabrotica virgifera virgifera</name>
    <name type="common">western corn rootworm</name>
    <dbReference type="NCBI Taxonomy" id="50390"/>
    <lineage>
        <taxon>Eukaryota</taxon>
        <taxon>Metazoa</taxon>
        <taxon>Ecdysozoa</taxon>
        <taxon>Arthropoda</taxon>
        <taxon>Hexapoda</taxon>
        <taxon>Insecta</taxon>
        <taxon>Pterygota</taxon>
        <taxon>Neoptera</taxon>
        <taxon>Endopterygota</taxon>
        <taxon>Coleoptera</taxon>
        <taxon>Polyphaga</taxon>
        <taxon>Cucujiformia</taxon>
        <taxon>Chrysomeloidea</taxon>
        <taxon>Chrysomelidae</taxon>
        <taxon>Galerucinae</taxon>
        <taxon>Diabroticina</taxon>
        <taxon>Diabroticites</taxon>
        <taxon>Diabrotica</taxon>
    </lineage>
</organism>
<dbReference type="PANTHER" id="PTHR48471">
    <property type="entry name" value="DDE TNP4 DOMAIN-CONTAINING PROTEIN"/>
    <property type="match status" value="1"/>
</dbReference>
<gene>
    <name evidence="4" type="primary">LOC114344382</name>
</gene>
<evidence type="ECO:0000256" key="2">
    <source>
        <dbReference type="ARBA" id="ARBA00022723"/>
    </source>
</evidence>
<protein>
    <submittedName>
        <fullName evidence="4">Uncharacterized protein LOC114344382</fullName>
    </submittedName>
</protein>
<keyword evidence="2" id="KW-0479">Metal-binding</keyword>